<dbReference type="RefSeq" id="WP_164353618.1">
    <property type="nucleotide sequence ID" value="NZ_JAABNT010000005.1"/>
</dbReference>
<feature type="signal peptide" evidence="1">
    <location>
        <begin position="1"/>
        <end position="24"/>
    </location>
</feature>
<keyword evidence="1" id="KW-0732">Signal</keyword>
<dbReference type="AlphaFoldDB" id="A0A6P0CC02"/>
<accession>A0A6P0CC02</accession>
<dbReference type="Proteomes" id="UP000468591">
    <property type="component" value="Unassembled WGS sequence"/>
</dbReference>
<gene>
    <name evidence="2" type="ORF">GV827_09735</name>
</gene>
<evidence type="ECO:0000256" key="1">
    <source>
        <dbReference type="SAM" id="SignalP"/>
    </source>
</evidence>
<organism evidence="2 3">
    <name type="scientific">Sulfitobacter sediminilitoris</name>
    <dbReference type="NCBI Taxonomy" id="2698830"/>
    <lineage>
        <taxon>Bacteria</taxon>
        <taxon>Pseudomonadati</taxon>
        <taxon>Pseudomonadota</taxon>
        <taxon>Alphaproteobacteria</taxon>
        <taxon>Rhodobacterales</taxon>
        <taxon>Roseobacteraceae</taxon>
        <taxon>Sulfitobacter</taxon>
    </lineage>
</organism>
<evidence type="ECO:0000313" key="2">
    <source>
        <dbReference type="EMBL" id="NEK22686.1"/>
    </source>
</evidence>
<protein>
    <recommendedName>
        <fullName evidence="4">DUF2125 domain-containing protein</fullName>
    </recommendedName>
</protein>
<name>A0A6P0CC02_9RHOB</name>
<evidence type="ECO:0008006" key="4">
    <source>
        <dbReference type="Google" id="ProtNLM"/>
    </source>
</evidence>
<sequence length="509" mass="53230">MTRFPPLALGLAMPVALFSTAAFADLTPAQVWGDWRTYLEGMGYQISATESVSGDDLTVSDISLNFQMPEDGSMNMTLGTIRFDQNRDGTVAIILPDTMPITMSGKDSGPGGEEFAMTLNYSQTGHAMTASGSPEEMTYLYTAQTIAMDLVQMQVGNEALGEDMARVKVAGSNLETTTTLSIGDMREYTQSGSLDSLTYDFSFIDPEQPNTQGAVTGSVTGVTMNGAGIIPLDVPDAGDMAAMLEAGFDVSGGFSYTGGSSNFDMKDPESGNYVMSTSSDGGELSVDMGADGLAYAGAQKNVNVAVTAEGMPFPFEIAMAESGFNLAMPVSKSDEAQDFAFGLTLGSFTMSDMIWSMFDPAGQLPRDPATVVLDLAGKAKLLVDWMNPDAAAQMAGAPGEVEALQLNTLVVDAAGAKLEGSGDLTFDGAGPSMVPGMGNPVGDVNLTLDGGNGLLDKLVAMGLLPQDQAMGARMMMGLFAVPGTEPDSLKSRIEFTQDGQILANGQRIR</sequence>
<reference evidence="2 3" key="1">
    <citation type="submission" date="2020-01" db="EMBL/GenBank/DDBJ databases">
        <title>Sulfitobacter sediminilitoris sp. nov., isolated from a tidal flat.</title>
        <authorList>
            <person name="Park S."/>
            <person name="Yoon J.-H."/>
        </authorList>
    </citation>
    <scope>NUCLEOTIDE SEQUENCE [LARGE SCALE GENOMIC DNA]</scope>
    <source>
        <strain evidence="2 3">JBTF-M27</strain>
    </source>
</reference>
<comment type="caution">
    <text evidence="2">The sequence shown here is derived from an EMBL/GenBank/DDBJ whole genome shotgun (WGS) entry which is preliminary data.</text>
</comment>
<feature type="chain" id="PRO_5026739114" description="DUF2125 domain-containing protein" evidence="1">
    <location>
        <begin position="25"/>
        <end position="509"/>
    </location>
</feature>
<dbReference type="EMBL" id="JAABNT010000005">
    <property type="protein sequence ID" value="NEK22686.1"/>
    <property type="molecule type" value="Genomic_DNA"/>
</dbReference>
<evidence type="ECO:0000313" key="3">
    <source>
        <dbReference type="Proteomes" id="UP000468591"/>
    </source>
</evidence>
<proteinExistence type="predicted"/>
<keyword evidence="3" id="KW-1185">Reference proteome</keyword>